<reference evidence="11" key="1">
    <citation type="journal article" date="2019" name="Int. J. Syst. Evol. Microbiol.">
        <title>The Global Catalogue of Microorganisms (GCM) 10K type strain sequencing project: providing services to taxonomists for standard genome sequencing and annotation.</title>
        <authorList>
            <consortium name="The Broad Institute Genomics Platform"/>
            <consortium name="The Broad Institute Genome Sequencing Center for Infectious Disease"/>
            <person name="Wu L."/>
            <person name="Ma J."/>
        </authorList>
    </citation>
    <scope>NUCLEOTIDE SEQUENCE [LARGE SCALE GENOMIC DNA]</scope>
    <source>
        <strain evidence="11">NBRC 110140</strain>
    </source>
</reference>
<dbReference type="InterPro" id="IPR048432">
    <property type="entry name" value="MASE7"/>
</dbReference>
<sequence>MTLKQTFLQQLFLWLETGTQDFTGHTRRRLIVINALMTVIPSLAFIYVVVLSIIDFSGFRMPILFITLGAPLFLITPFLWQISVRTGTIFNLCYWLVFNLILSMLLGRESGIHLLFLAGTTMSILIFGVRFNLMSLISLSSGVVCYSAAQKLFIDHSAEFVTASPESIGLVFYLSTFIYVMVNFCIISYAFAQAHRAERLLETEYAYSEGLLNSMMPRAIADQLKTDRQKVIAESYDEASILFADLAGFTDRASRSTPTEVVNFLNLLFTRFDQLAVIHGVEKIKTLGDSYMAAGGLPRRQADHAERIANFALDVIQAAETLSESIDEKFQLRVGFHSGPVVAGVIGAEKPFYDVWGDTVNTAERLENLAEVGRVQVTYATKVKLEHKFNFEKRGNMMMKGKGEQEVWYLLGPK</sequence>
<dbReference type="InterPro" id="IPR050401">
    <property type="entry name" value="Cyclic_nucleotide_synthase"/>
</dbReference>
<feature type="transmembrane region" description="Helical" evidence="8">
    <location>
        <begin position="170"/>
        <end position="192"/>
    </location>
</feature>
<keyword evidence="4 8" id="KW-1133">Transmembrane helix</keyword>
<keyword evidence="5 8" id="KW-0472">Membrane</keyword>
<gene>
    <name evidence="10" type="primary">cya</name>
    <name evidence="10" type="ORF">GCM10007939_23650</name>
</gene>
<keyword evidence="2 8" id="KW-0812">Transmembrane</keyword>
<evidence type="ECO:0000313" key="11">
    <source>
        <dbReference type="Proteomes" id="UP001156694"/>
    </source>
</evidence>
<comment type="similarity">
    <text evidence="7">Belongs to the adenylyl cyclase class-4/guanylyl cyclase family.</text>
</comment>
<dbReference type="PANTHER" id="PTHR11920">
    <property type="entry name" value="GUANYLYL CYCLASE"/>
    <property type="match status" value="1"/>
</dbReference>
<feature type="transmembrane region" description="Helical" evidence="8">
    <location>
        <begin position="88"/>
        <end position="107"/>
    </location>
</feature>
<keyword evidence="3" id="KW-0547">Nucleotide-binding</keyword>
<dbReference type="InterPro" id="IPR029787">
    <property type="entry name" value="Nucleotide_cyclase"/>
</dbReference>
<dbReference type="Gene3D" id="3.30.70.1230">
    <property type="entry name" value="Nucleotide cyclase"/>
    <property type="match status" value="1"/>
</dbReference>
<feature type="domain" description="Guanylate cyclase" evidence="9">
    <location>
        <begin position="240"/>
        <end position="367"/>
    </location>
</feature>
<evidence type="ECO:0000256" key="1">
    <source>
        <dbReference type="ARBA" id="ARBA00004370"/>
    </source>
</evidence>
<evidence type="ECO:0000256" key="8">
    <source>
        <dbReference type="SAM" id="Phobius"/>
    </source>
</evidence>
<dbReference type="InterPro" id="IPR001054">
    <property type="entry name" value="A/G_cyclase"/>
</dbReference>
<dbReference type="Pfam" id="PF20967">
    <property type="entry name" value="MASE7"/>
    <property type="match status" value="1"/>
</dbReference>
<evidence type="ECO:0000256" key="5">
    <source>
        <dbReference type="ARBA" id="ARBA00023136"/>
    </source>
</evidence>
<proteinExistence type="inferred from homology"/>
<dbReference type="Pfam" id="PF00211">
    <property type="entry name" value="Guanylate_cyc"/>
    <property type="match status" value="1"/>
</dbReference>
<evidence type="ECO:0000313" key="10">
    <source>
        <dbReference type="EMBL" id="GLQ36081.1"/>
    </source>
</evidence>
<dbReference type="PROSITE" id="PS50125">
    <property type="entry name" value="GUANYLATE_CYCLASE_2"/>
    <property type="match status" value="1"/>
</dbReference>
<dbReference type="InterPro" id="IPR018297">
    <property type="entry name" value="A/G_cyclase_CS"/>
</dbReference>
<comment type="caution">
    <text evidence="10">The sequence shown here is derived from an EMBL/GenBank/DDBJ whole genome shotgun (WGS) entry which is preliminary data.</text>
</comment>
<dbReference type="PROSITE" id="PS00452">
    <property type="entry name" value="GUANYLATE_CYCLASE_1"/>
    <property type="match status" value="1"/>
</dbReference>
<dbReference type="EMBL" id="BSNN01000008">
    <property type="protein sequence ID" value="GLQ36081.1"/>
    <property type="molecule type" value="Genomic_DNA"/>
</dbReference>
<dbReference type="PANTHER" id="PTHR11920:SF335">
    <property type="entry name" value="GUANYLATE CYCLASE"/>
    <property type="match status" value="1"/>
</dbReference>
<evidence type="ECO:0000256" key="2">
    <source>
        <dbReference type="ARBA" id="ARBA00022692"/>
    </source>
</evidence>
<evidence type="ECO:0000259" key="9">
    <source>
        <dbReference type="PROSITE" id="PS50125"/>
    </source>
</evidence>
<evidence type="ECO:0000256" key="4">
    <source>
        <dbReference type="ARBA" id="ARBA00022989"/>
    </source>
</evidence>
<dbReference type="CDD" id="cd07302">
    <property type="entry name" value="CHD"/>
    <property type="match status" value="1"/>
</dbReference>
<keyword evidence="6 7" id="KW-0456">Lyase</keyword>
<feature type="transmembrane region" description="Helical" evidence="8">
    <location>
        <begin position="63"/>
        <end position="82"/>
    </location>
</feature>
<keyword evidence="11" id="KW-1185">Reference proteome</keyword>
<evidence type="ECO:0000256" key="7">
    <source>
        <dbReference type="RuleBase" id="RU000405"/>
    </source>
</evidence>
<dbReference type="RefSeq" id="WP_284379520.1">
    <property type="nucleotide sequence ID" value="NZ_BSNN01000008.1"/>
</dbReference>
<protein>
    <submittedName>
        <fullName evidence="10">Adenylate cyclase</fullName>
    </submittedName>
</protein>
<accession>A0ABQ5VXW8</accession>
<dbReference type="SUPFAM" id="SSF55073">
    <property type="entry name" value="Nucleotide cyclase"/>
    <property type="match status" value="1"/>
</dbReference>
<feature type="transmembrane region" description="Helical" evidence="8">
    <location>
        <begin position="31"/>
        <end position="51"/>
    </location>
</feature>
<evidence type="ECO:0000256" key="3">
    <source>
        <dbReference type="ARBA" id="ARBA00022741"/>
    </source>
</evidence>
<dbReference type="SMART" id="SM00044">
    <property type="entry name" value="CYCc"/>
    <property type="match status" value="1"/>
</dbReference>
<organism evidence="10 11">
    <name type="scientific">Amylibacter marinus</name>
    <dbReference type="NCBI Taxonomy" id="1475483"/>
    <lineage>
        <taxon>Bacteria</taxon>
        <taxon>Pseudomonadati</taxon>
        <taxon>Pseudomonadota</taxon>
        <taxon>Alphaproteobacteria</taxon>
        <taxon>Rhodobacterales</taxon>
        <taxon>Paracoccaceae</taxon>
        <taxon>Amylibacter</taxon>
    </lineage>
</organism>
<evidence type="ECO:0000256" key="6">
    <source>
        <dbReference type="ARBA" id="ARBA00023239"/>
    </source>
</evidence>
<comment type="subcellular location">
    <subcellularLocation>
        <location evidence="1">Membrane</location>
    </subcellularLocation>
</comment>
<dbReference type="Proteomes" id="UP001156694">
    <property type="component" value="Unassembled WGS sequence"/>
</dbReference>
<name>A0ABQ5VXW8_9RHOB</name>